<dbReference type="GO" id="GO:0004803">
    <property type="term" value="F:transposase activity"/>
    <property type="evidence" value="ECO:0007669"/>
    <property type="project" value="InterPro"/>
</dbReference>
<protein>
    <submittedName>
        <fullName evidence="3">Transposase</fullName>
    </submittedName>
</protein>
<evidence type="ECO:0000313" key="3">
    <source>
        <dbReference type="EMBL" id="RBP00020.1"/>
    </source>
</evidence>
<dbReference type="InterPro" id="IPR003346">
    <property type="entry name" value="Transposase_20"/>
</dbReference>
<dbReference type="EMBL" id="QNRK01000086">
    <property type="protein sequence ID" value="RBP00020.1"/>
    <property type="molecule type" value="Genomic_DNA"/>
</dbReference>
<dbReference type="NCBIfam" id="NF033542">
    <property type="entry name" value="transpos_IS110"/>
    <property type="match status" value="1"/>
</dbReference>
<feature type="domain" description="Transposase IS110-like N-terminal" evidence="1">
    <location>
        <begin position="7"/>
        <end position="146"/>
    </location>
</feature>
<dbReference type="InterPro" id="IPR047650">
    <property type="entry name" value="Transpos_IS110"/>
</dbReference>
<evidence type="ECO:0000259" key="1">
    <source>
        <dbReference type="Pfam" id="PF01548"/>
    </source>
</evidence>
<dbReference type="PANTHER" id="PTHR33055">
    <property type="entry name" value="TRANSPOSASE FOR INSERTION SEQUENCE ELEMENT IS1111A"/>
    <property type="match status" value="1"/>
</dbReference>
<gene>
    <name evidence="3" type="ORF">DFR50_1862</name>
</gene>
<dbReference type="PANTHER" id="PTHR33055:SF3">
    <property type="entry name" value="PUTATIVE TRANSPOSASE FOR IS117-RELATED"/>
    <property type="match status" value="1"/>
</dbReference>
<dbReference type="GO" id="GO:0003677">
    <property type="term" value="F:DNA binding"/>
    <property type="evidence" value="ECO:0007669"/>
    <property type="project" value="InterPro"/>
</dbReference>
<name>A0A366EE43_9HYPH</name>
<feature type="domain" description="Transposase IS116/IS110/IS902 C-terminal" evidence="2">
    <location>
        <begin position="213"/>
        <end position="254"/>
    </location>
</feature>
<dbReference type="Pfam" id="PF02371">
    <property type="entry name" value="Transposase_20"/>
    <property type="match status" value="1"/>
</dbReference>
<evidence type="ECO:0000313" key="4">
    <source>
        <dbReference type="Proteomes" id="UP000253529"/>
    </source>
</evidence>
<comment type="caution">
    <text evidence="3">The sequence shown here is derived from an EMBL/GenBank/DDBJ whole genome shotgun (WGS) entry which is preliminary data.</text>
</comment>
<dbReference type="AlphaFoldDB" id="A0A366EE43"/>
<evidence type="ECO:0000259" key="2">
    <source>
        <dbReference type="Pfam" id="PF02371"/>
    </source>
</evidence>
<reference evidence="3 4" key="1">
    <citation type="submission" date="2018-06" db="EMBL/GenBank/DDBJ databases">
        <title>Genomic Encyclopedia of Type Strains, Phase IV (KMG-IV): sequencing the most valuable type-strain genomes for metagenomic binning, comparative biology and taxonomic classification.</title>
        <authorList>
            <person name="Goeker M."/>
        </authorList>
    </citation>
    <scope>NUCLEOTIDE SEQUENCE [LARGE SCALE GENOMIC DNA]</scope>
    <source>
        <strain evidence="3 4">DSM 24875</strain>
    </source>
</reference>
<dbReference type="InterPro" id="IPR002525">
    <property type="entry name" value="Transp_IS110-like_N"/>
</dbReference>
<keyword evidence="4" id="KW-1185">Reference proteome</keyword>
<dbReference type="Proteomes" id="UP000253529">
    <property type="component" value="Unassembled WGS sequence"/>
</dbReference>
<sequence>MREVSTIGIDIAKRSFQVHGVDRAGAVVVRRALRRSQMLTFFGKLPPCLIGMEACGTAHFWARELGKFGHDVRLIPPAYAKAYVRRNKNDPADAEAICEAVSRPSMRFVAVKSEDQQAAAGIHRVREILMKQHTMLTNHIRGLMAEFGVVAAKGLLGLKDLTAILDNPDDRRIPSPLREGLARIVETLRFIDARLEAIERQLVQAGRENATYRHLITAPGYGPILSSAMAAMVVDPAAFRRGSDFAASLGLVPR</sequence>
<dbReference type="Pfam" id="PF01548">
    <property type="entry name" value="DEDD_Tnp_IS110"/>
    <property type="match status" value="1"/>
</dbReference>
<proteinExistence type="predicted"/>
<dbReference type="GO" id="GO:0006313">
    <property type="term" value="P:DNA transposition"/>
    <property type="evidence" value="ECO:0007669"/>
    <property type="project" value="InterPro"/>
</dbReference>
<accession>A0A366EE43</accession>
<organism evidence="3 4">
    <name type="scientific">Roseiarcus fermentans</name>
    <dbReference type="NCBI Taxonomy" id="1473586"/>
    <lineage>
        <taxon>Bacteria</taxon>
        <taxon>Pseudomonadati</taxon>
        <taxon>Pseudomonadota</taxon>
        <taxon>Alphaproteobacteria</taxon>
        <taxon>Hyphomicrobiales</taxon>
        <taxon>Roseiarcaceae</taxon>
        <taxon>Roseiarcus</taxon>
    </lineage>
</organism>